<reference evidence="1 2" key="1">
    <citation type="submission" date="2016-10" db="EMBL/GenBank/DDBJ databases">
        <authorList>
            <person name="de Groot N.N."/>
        </authorList>
    </citation>
    <scope>NUCLEOTIDE SEQUENCE [LARGE SCALE GENOMIC DNA]</scope>
    <source>
        <strain evidence="1 2">CBS 141442</strain>
    </source>
</reference>
<dbReference type="EMBL" id="LT635760">
    <property type="protein sequence ID" value="SGZ54850.1"/>
    <property type="molecule type" value="Genomic_DNA"/>
</dbReference>
<gene>
    <name evidence="1" type="ORF">SAMEA4029010_CIC11G00000000529</name>
</gene>
<dbReference type="Proteomes" id="UP000182334">
    <property type="component" value="Chromosome V"/>
</dbReference>
<protein>
    <submittedName>
        <fullName evidence="1">CIC11C00000000529</fullName>
    </submittedName>
</protein>
<dbReference type="AlphaFoldDB" id="A0A1L0BWV2"/>
<organism evidence="1 2">
    <name type="scientific">Sungouiella intermedia</name>
    <dbReference type="NCBI Taxonomy" id="45354"/>
    <lineage>
        <taxon>Eukaryota</taxon>
        <taxon>Fungi</taxon>
        <taxon>Dikarya</taxon>
        <taxon>Ascomycota</taxon>
        <taxon>Saccharomycotina</taxon>
        <taxon>Pichiomycetes</taxon>
        <taxon>Metschnikowiaceae</taxon>
        <taxon>Sungouiella</taxon>
    </lineage>
</organism>
<accession>A0A1L0BWV2</accession>
<evidence type="ECO:0000313" key="2">
    <source>
        <dbReference type="Proteomes" id="UP000182334"/>
    </source>
</evidence>
<name>A0A1L0BWV2_9ASCO</name>
<evidence type="ECO:0000313" key="1">
    <source>
        <dbReference type="EMBL" id="SGZ54850.1"/>
    </source>
</evidence>
<sequence>MCILSVSHFYGQIHIPSTLTDLYLRVPHQGPFYRLKLPFGIESVNLSFLAKRYPGTISISKYTNKKDVQWPPHLRLLETNSNDLVDRALLKLPPSVRFLRGTNIRD</sequence>
<proteinExistence type="predicted"/>
<keyword evidence="2" id="KW-1185">Reference proteome</keyword>